<accession>A0A645BMU2</accession>
<reference evidence="1" key="1">
    <citation type="submission" date="2019-08" db="EMBL/GenBank/DDBJ databases">
        <authorList>
            <person name="Kucharzyk K."/>
            <person name="Murdoch R.W."/>
            <person name="Higgins S."/>
            <person name="Loffler F."/>
        </authorList>
    </citation>
    <scope>NUCLEOTIDE SEQUENCE</scope>
</reference>
<dbReference type="EMBL" id="VSSQ01021297">
    <property type="protein sequence ID" value="MPM66789.1"/>
    <property type="molecule type" value="Genomic_DNA"/>
</dbReference>
<name>A0A645BMU2_9ZZZZ</name>
<protein>
    <submittedName>
        <fullName evidence="1">Uncharacterized protein</fullName>
    </submittedName>
</protein>
<sequence>MRCGTVLHVIWNQERQAAGLDQEESHEVASAVEVGIDALKLLIQRDKAAGK</sequence>
<comment type="caution">
    <text evidence="1">The sequence shown here is derived from an EMBL/GenBank/DDBJ whole genome shotgun (WGS) entry which is preliminary data.</text>
</comment>
<dbReference type="AlphaFoldDB" id="A0A645BMU2"/>
<gene>
    <name evidence="1" type="ORF">SDC9_113700</name>
</gene>
<proteinExistence type="predicted"/>
<evidence type="ECO:0000313" key="1">
    <source>
        <dbReference type="EMBL" id="MPM66789.1"/>
    </source>
</evidence>
<organism evidence="1">
    <name type="scientific">bioreactor metagenome</name>
    <dbReference type="NCBI Taxonomy" id="1076179"/>
    <lineage>
        <taxon>unclassified sequences</taxon>
        <taxon>metagenomes</taxon>
        <taxon>ecological metagenomes</taxon>
    </lineage>
</organism>